<dbReference type="Pfam" id="PF07992">
    <property type="entry name" value="Pyr_redox_2"/>
    <property type="match status" value="1"/>
</dbReference>
<evidence type="ECO:0000256" key="1">
    <source>
        <dbReference type="ARBA" id="ARBA00001974"/>
    </source>
</evidence>
<dbReference type="SUPFAM" id="SSF52821">
    <property type="entry name" value="Rhodanese/Cell cycle control phosphatase"/>
    <property type="match status" value="1"/>
</dbReference>
<dbReference type="SMART" id="SM00450">
    <property type="entry name" value="RHOD"/>
    <property type="match status" value="1"/>
</dbReference>
<dbReference type="PRINTS" id="PR00368">
    <property type="entry name" value="FADPNR"/>
</dbReference>
<comment type="caution">
    <text evidence="6">The sequence shown here is derived from an EMBL/GenBank/DDBJ whole genome shotgun (WGS) entry which is preliminary data.</text>
</comment>
<keyword evidence="7" id="KW-1185">Reference proteome</keyword>
<keyword evidence="4" id="KW-0274">FAD</keyword>
<evidence type="ECO:0000256" key="4">
    <source>
        <dbReference type="ARBA" id="ARBA00022827"/>
    </source>
</evidence>
<dbReference type="InterPro" id="IPR036188">
    <property type="entry name" value="FAD/NAD-bd_sf"/>
</dbReference>
<dbReference type="PRINTS" id="PR00411">
    <property type="entry name" value="PNDRDTASEI"/>
</dbReference>
<dbReference type="SUPFAM" id="SSF51905">
    <property type="entry name" value="FAD/NAD(P)-binding domain"/>
    <property type="match status" value="1"/>
</dbReference>
<dbReference type="InterPro" id="IPR050260">
    <property type="entry name" value="FAD-bd_OxRdtase"/>
</dbReference>
<dbReference type="InterPro" id="IPR001763">
    <property type="entry name" value="Rhodanese-like_dom"/>
</dbReference>
<dbReference type="InterPro" id="IPR016156">
    <property type="entry name" value="FAD/NAD-linked_Rdtase_dimer_sf"/>
</dbReference>
<dbReference type="InterPro" id="IPR004099">
    <property type="entry name" value="Pyr_nucl-diS_OxRdtase_dimer"/>
</dbReference>
<comment type="similarity">
    <text evidence="2">Belongs to the class-III pyridine nucleotide-disulfide oxidoreductase family.</text>
</comment>
<comment type="cofactor">
    <cofactor evidence="1">
        <name>FAD</name>
        <dbReference type="ChEBI" id="CHEBI:57692"/>
    </cofactor>
</comment>
<sequence>MPPSRTERILVIVGGVAGGMSAATRARRLSENASITVFEKGPYVSFANCGIPYALSSTIPDPDSLLLQTPESVKKRFNIDVKINTEVVGIDRKKKVVLVREKGNKEGEEVPYDKLVLAQGAKPVVPPIEGAEGENVFQLTTIVDLEGVKEYMKRRKVKRGVVVGGGFIGLEAAENLTELGLEVVVVEKGEHVLPPMDRDIAEPVHEELRKNGVRLVLGKGVEKIEGDGAVVEGGEKIPAELVMLVVGVRPRTGLAKDAGLSVGKNGVTVNEQMQTSDPDIYAVGDMVETEQRVTGQRKVLALAGPANRQGRMAADHIFGKDVSYRGNVGTAVVKVFRLTVGITGLSVEALRRLGMDSLWVSAHPPDHAGYYPGAHPITLKVAFEKETGKILGAQGIGTAGVDKRIDVLSTAIQAGMTVFDLEHLELAYAPPYGSAKDPVNMVGFIGSNVLRGDVDIVHGQDLTPADLKEMQIVDVRSPNEFSRGHLKFAKNIPVNDLRNGISELDKDKKTVVYCQVGYRGYLADRILKQKGFDVANLDGGYKSVVDSGLKDLQEAPQKSG</sequence>
<evidence type="ECO:0000313" key="7">
    <source>
        <dbReference type="Proteomes" id="UP001175000"/>
    </source>
</evidence>
<dbReference type="SUPFAM" id="SSF55424">
    <property type="entry name" value="FAD/NAD-linked reductases, dimerisation (C-terminal) domain"/>
    <property type="match status" value="1"/>
</dbReference>
<dbReference type="PANTHER" id="PTHR43429">
    <property type="entry name" value="PYRIDINE NUCLEOTIDE-DISULFIDE OXIDOREDUCTASE DOMAIN-CONTAINING"/>
    <property type="match status" value="1"/>
</dbReference>
<dbReference type="Gene3D" id="3.40.250.10">
    <property type="entry name" value="Rhodanese-like domain"/>
    <property type="match status" value="1"/>
</dbReference>
<accession>A0AA39U5A4</accession>
<dbReference type="Proteomes" id="UP001175000">
    <property type="component" value="Unassembled WGS sequence"/>
</dbReference>
<dbReference type="Pfam" id="PF02852">
    <property type="entry name" value="Pyr_redox_dim"/>
    <property type="match status" value="1"/>
</dbReference>
<proteinExistence type="inferred from homology"/>
<name>A0AA39U5A4_9PEZI</name>
<organism evidence="6 7">
    <name type="scientific">Immersiella caudata</name>
    <dbReference type="NCBI Taxonomy" id="314043"/>
    <lineage>
        <taxon>Eukaryota</taxon>
        <taxon>Fungi</taxon>
        <taxon>Dikarya</taxon>
        <taxon>Ascomycota</taxon>
        <taxon>Pezizomycotina</taxon>
        <taxon>Sordariomycetes</taxon>
        <taxon>Sordariomycetidae</taxon>
        <taxon>Sordariales</taxon>
        <taxon>Lasiosphaeriaceae</taxon>
        <taxon>Immersiella</taxon>
    </lineage>
</organism>
<dbReference type="InterPro" id="IPR036873">
    <property type="entry name" value="Rhodanese-like_dom_sf"/>
</dbReference>
<evidence type="ECO:0000259" key="5">
    <source>
        <dbReference type="PROSITE" id="PS50206"/>
    </source>
</evidence>
<feature type="domain" description="Rhodanese" evidence="5">
    <location>
        <begin position="466"/>
        <end position="553"/>
    </location>
</feature>
<protein>
    <submittedName>
        <fullName evidence="6">FAD-dependent pyridine nucleotide-disulfide oxidoreductase</fullName>
    </submittedName>
</protein>
<dbReference type="GO" id="GO:0016491">
    <property type="term" value="F:oxidoreductase activity"/>
    <property type="evidence" value="ECO:0007669"/>
    <property type="project" value="InterPro"/>
</dbReference>
<evidence type="ECO:0000313" key="6">
    <source>
        <dbReference type="EMBL" id="KAK0611265.1"/>
    </source>
</evidence>
<dbReference type="EMBL" id="JAULSU010000007">
    <property type="protein sequence ID" value="KAK0611265.1"/>
    <property type="molecule type" value="Genomic_DNA"/>
</dbReference>
<dbReference type="Gene3D" id="3.50.50.60">
    <property type="entry name" value="FAD/NAD(P)-binding domain"/>
    <property type="match status" value="2"/>
</dbReference>
<evidence type="ECO:0000256" key="2">
    <source>
        <dbReference type="ARBA" id="ARBA00009130"/>
    </source>
</evidence>
<keyword evidence="3" id="KW-0285">Flavoprotein</keyword>
<dbReference type="InterPro" id="IPR023753">
    <property type="entry name" value="FAD/NAD-binding_dom"/>
</dbReference>
<reference evidence="6" key="1">
    <citation type="submission" date="2023-06" db="EMBL/GenBank/DDBJ databases">
        <title>Genome-scale phylogeny and comparative genomics of the fungal order Sordariales.</title>
        <authorList>
            <consortium name="Lawrence Berkeley National Laboratory"/>
            <person name="Hensen N."/>
            <person name="Bonometti L."/>
            <person name="Westerberg I."/>
            <person name="Brannstrom I.O."/>
            <person name="Guillou S."/>
            <person name="Cros-Aarteil S."/>
            <person name="Calhoun S."/>
            <person name="Haridas S."/>
            <person name="Kuo A."/>
            <person name="Mondo S."/>
            <person name="Pangilinan J."/>
            <person name="Riley R."/>
            <person name="Labutti K."/>
            <person name="Andreopoulos B."/>
            <person name="Lipzen A."/>
            <person name="Chen C."/>
            <person name="Yanf M."/>
            <person name="Daum C."/>
            <person name="Ng V."/>
            <person name="Clum A."/>
            <person name="Steindorff A."/>
            <person name="Ohm R."/>
            <person name="Martin F."/>
            <person name="Silar P."/>
            <person name="Natvig D."/>
            <person name="Lalanne C."/>
            <person name="Gautier V."/>
            <person name="Ament-Velasquez S.L."/>
            <person name="Kruys A."/>
            <person name="Hutchinson M.I."/>
            <person name="Powell A.J."/>
            <person name="Barry K."/>
            <person name="Miller A.N."/>
            <person name="Grigoriev I.V."/>
            <person name="Debuchy R."/>
            <person name="Gladieux P."/>
            <person name="Thoren M.H."/>
            <person name="Johannesson H."/>
        </authorList>
    </citation>
    <scope>NUCLEOTIDE SEQUENCE</scope>
    <source>
        <strain evidence="6">CBS 606.72</strain>
    </source>
</reference>
<dbReference type="PROSITE" id="PS50206">
    <property type="entry name" value="RHODANESE_3"/>
    <property type="match status" value="1"/>
</dbReference>
<gene>
    <name evidence="6" type="ORF">B0T14DRAFT_324474</name>
</gene>
<dbReference type="Pfam" id="PF00581">
    <property type="entry name" value="Rhodanese"/>
    <property type="match status" value="1"/>
</dbReference>
<dbReference type="AlphaFoldDB" id="A0AA39U5A4"/>
<evidence type="ECO:0000256" key="3">
    <source>
        <dbReference type="ARBA" id="ARBA00022630"/>
    </source>
</evidence>